<gene>
    <name evidence="1" type="ORF">ACPOL_2466</name>
</gene>
<dbReference type="Proteomes" id="UP000253606">
    <property type="component" value="Chromosome"/>
</dbReference>
<dbReference type="GO" id="GO:0005975">
    <property type="term" value="P:carbohydrate metabolic process"/>
    <property type="evidence" value="ECO:0007669"/>
    <property type="project" value="InterPro"/>
</dbReference>
<dbReference type="Gene3D" id="2.70.98.10">
    <property type="match status" value="1"/>
</dbReference>
<dbReference type="SUPFAM" id="SSF74650">
    <property type="entry name" value="Galactose mutarotase-like"/>
    <property type="match status" value="1"/>
</dbReference>
<evidence type="ECO:0000313" key="1">
    <source>
        <dbReference type="EMBL" id="AXC11788.1"/>
    </source>
</evidence>
<proteinExistence type="predicted"/>
<dbReference type="AlphaFoldDB" id="A0A2Z5FY42"/>
<dbReference type="KEGG" id="abas:ACPOL_2466"/>
<dbReference type="EMBL" id="CP030840">
    <property type="protein sequence ID" value="AXC11788.1"/>
    <property type="molecule type" value="Genomic_DNA"/>
</dbReference>
<evidence type="ECO:0008006" key="3">
    <source>
        <dbReference type="Google" id="ProtNLM"/>
    </source>
</evidence>
<accession>A0A2Z5FY42</accession>
<dbReference type="InterPro" id="IPR014718">
    <property type="entry name" value="GH-type_carb-bd"/>
</dbReference>
<organism evidence="1 2">
    <name type="scientific">Acidisarcina polymorpha</name>
    <dbReference type="NCBI Taxonomy" id="2211140"/>
    <lineage>
        <taxon>Bacteria</taxon>
        <taxon>Pseudomonadati</taxon>
        <taxon>Acidobacteriota</taxon>
        <taxon>Terriglobia</taxon>
        <taxon>Terriglobales</taxon>
        <taxon>Acidobacteriaceae</taxon>
        <taxon>Acidisarcina</taxon>
    </lineage>
</organism>
<protein>
    <recommendedName>
        <fullName evidence="3">DUF4432 domain-containing protein</fullName>
    </recommendedName>
</protein>
<dbReference type="OrthoDB" id="113447at2"/>
<dbReference type="GO" id="GO:0030246">
    <property type="term" value="F:carbohydrate binding"/>
    <property type="evidence" value="ECO:0007669"/>
    <property type="project" value="InterPro"/>
</dbReference>
<evidence type="ECO:0000313" key="2">
    <source>
        <dbReference type="Proteomes" id="UP000253606"/>
    </source>
</evidence>
<keyword evidence="2" id="KW-1185">Reference proteome</keyword>
<dbReference type="InterPro" id="IPR011013">
    <property type="entry name" value="Gal_mutarotase_sf_dom"/>
</dbReference>
<sequence>MTERLILSNESLSVEVLPEFGAKVSSMRLLPEGEELLQQPLRPYAPRTRTMAFEEGDASGIDECIPTVSACDVEFGGNCLPVPDHGDFWRIPFASRREAEELVLEATGFTLPLRFEKRFALEGTRLRIDYRLENVGRQSLPFLWSAHPGFAVEPGDRILLPDSVKEINVWHSGGGRLGAPGQVHSWPHTHDAADQSVDLSLAGGPEDGVGDKLFAVAPREGWVALERRRLRKRIEVRFDPAWASFLGLWLAFGGWPAGQAQRQHCVALEPCTAPADSLATALERGLARILEVEAWFEWKIEIHVIPA</sequence>
<dbReference type="RefSeq" id="WP_114207171.1">
    <property type="nucleotide sequence ID" value="NZ_CP030840.1"/>
</dbReference>
<dbReference type="GO" id="GO:0003824">
    <property type="term" value="F:catalytic activity"/>
    <property type="evidence" value="ECO:0007669"/>
    <property type="project" value="InterPro"/>
</dbReference>
<name>A0A2Z5FY42_9BACT</name>
<reference evidence="1 2" key="1">
    <citation type="journal article" date="2018" name="Front. Microbiol.">
        <title>Hydrolytic Capabilities as a Key to Environmental Success: Chitinolytic and Cellulolytic Acidobacteria From Acidic Sub-arctic Soils and Boreal Peatlands.</title>
        <authorList>
            <person name="Belova S.E."/>
            <person name="Ravin N.V."/>
            <person name="Pankratov T.A."/>
            <person name="Rakitin A.L."/>
            <person name="Ivanova A.A."/>
            <person name="Beletsky A.V."/>
            <person name="Mardanov A.V."/>
            <person name="Sinninghe Damste J.S."/>
            <person name="Dedysh S.N."/>
        </authorList>
    </citation>
    <scope>NUCLEOTIDE SEQUENCE [LARGE SCALE GENOMIC DNA]</scope>
    <source>
        <strain evidence="1 2">SBC82</strain>
    </source>
</reference>